<gene>
    <name evidence="2" type="ORF">BW732_07015</name>
</gene>
<name>A0A1Q2D6C0_9ENTE</name>
<dbReference type="Gene3D" id="3.40.50.10300">
    <property type="entry name" value="CoaB-like"/>
    <property type="match status" value="1"/>
</dbReference>
<keyword evidence="3" id="KW-1185">Reference proteome</keyword>
<evidence type="ECO:0000259" key="1">
    <source>
        <dbReference type="Pfam" id="PF04127"/>
    </source>
</evidence>
<dbReference type="Pfam" id="PF04127">
    <property type="entry name" value="DFP"/>
    <property type="match status" value="2"/>
</dbReference>
<dbReference type="RefSeq" id="WP_077276066.1">
    <property type="nucleotide sequence ID" value="NZ_CP019609.1"/>
</dbReference>
<accession>A0A1Q2D6C0</accession>
<dbReference type="STRING" id="633807.BW732_07015"/>
<dbReference type="OrthoDB" id="9802554at2"/>
<dbReference type="AlphaFoldDB" id="A0A1Q2D6C0"/>
<dbReference type="EMBL" id="CP019609">
    <property type="protein sequence ID" value="AQP53986.1"/>
    <property type="molecule type" value="Genomic_DNA"/>
</dbReference>
<proteinExistence type="predicted"/>
<dbReference type="Proteomes" id="UP000188246">
    <property type="component" value="Chromosome"/>
</dbReference>
<organism evidence="2 3">
    <name type="scientific">Vagococcus penaei</name>
    <dbReference type="NCBI Taxonomy" id="633807"/>
    <lineage>
        <taxon>Bacteria</taxon>
        <taxon>Bacillati</taxon>
        <taxon>Bacillota</taxon>
        <taxon>Bacilli</taxon>
        <taxon>Lactobacillales</taxon>
        <taxon>Enterococcaceae</taxon>
        <taxon>Vagococcus</taxon>
    </lineage>
</organism>
<dbReference type="InterPro" id="IPR035929">
    <property type="entry name" value="CoaB-like_sf"/>
</dbReference>
<feature type="domain" description="DNA/pantothenate metabolism flavoprotein C-terminal" evidence="1">
    <location>
        <begin position="2"/>
        <end position="106"/>
    </location>
</feature>
<dbReference type="GO" id="GO:0015937">
    <property type="term" value="P:coenzyme A biosynthetic process"/>
    <property type="evidence" value="ECO:0007669"/>
    <property type="project" value="UniProtKB-ARBA"/>
</dbReference>
<dbReference type="GO" id="GO:0003824">
    <property type="term" value="F:catalytic activity"/>
    <property type="evidence" value="ECO:0007669"/>
    <property type="project" value="UniProtKB-ARBA"/>
</dbReference>
<dbReference type="KEGG" id="vpi:BW732_07015"/>
<evidence type="ECO:0000313" key="3">
    <source>
        <dbReference type="Proteomes" id="UP000188246"/>
    </source>
</evidence>
<feature type="domain" description="DNA/pantothenate metabolism flavoprotein C-terminal" evidence="1">
    <location>
        <begin position="131"/>
        <end position="247"/>
    </location>
</feature>
<dbReference type="SUPFAM" id="SSF102645">
    <property type="entry name" value="CoaB-like"/>
    <property type="match status" value="1"/>
</dbReference>
<sequence length="257" mass="28726">MNILITAGGTTEKIDNVRHLTNQATGRLGKELAEALKHDQVTIDYIYGPQAILPTMAEPTSIIFHPIRSVMDLYDTMEHLLTEKNFDFVVHSMAVSDYKLSHIANEQSLATTLAAEISQKQPQSEADLIDLIQQSLVQAHRFPQPTSKKIDSSADELILFLEKAPKVIQSIKKWQPNTTLIGFKLLVGVTEEHLVEVAQNSLTKNHADYILANDLEHITDISHLALLVDSQGIAERFTTKVEIAQGLRQVMLNKKEN</sequence>
<protein>
    <recommendedName>
        <fullName evidence="1">DNA/pantothenate metabolism flavoprotein C-terminal domain-containing protein</fullName>
    </recommendedName>
</protein>
<evidence type="ECO:0000313" key="2">
    <source>
        <dbReference type="EMBL" id="AQP53986.1"/>
    </source>
</evidence>
<reference evidence="2 3" key="1">
    <citation type="journal article" date="2010" name="Int. J. Syst. Evol. Microbiol.">
        <title>Vagococcus penaei sp. nov., isolated from spoilage microbiota of cooked shrimp (Penaeus vannamei).</title>
        <authorList>
            <person name="Jaffres E."/>
            <person name="Prevost H."/>
            <person name="Rossero A."/>
            <person name="Joffraud J.J."/>
            <person name="Dousset X."/>
        </authorList>
    </citation>
    <scope>NUCLEOTIDE SEQUENCE [LARGE SCALE GENOMIC DNA]</scope>
    <source>
        <strain evidence="2 3">CD276</strain>
    </source>
</reference>
<dbReference type="InterPro" id="IPR007085">
    <property type="entry name" value="DNA/pantothenate-metab_flavo_C"/>
</dbReference>